<dbReference type="RefSeq" id="WP_348390044.1">
    <property type="nucleotide sequence ID" value="NZ_CP134145.1"/>
</dbReference>
<evidence type="ECO:0000313" key="10">
    <source>
        <dbReference type="EMBL" id="WNC70909.1"/>
    </source>
</evidence>
<keyword evidence="8" id="KW-0472">Membrane</keyword>
<keyword evidence="10" id="KW-0547">Nucleotide-binding</keyword>
<keyword evidence="3" id="KW-0597">Phosphoprotein</keyword>
<feature type="transmembrane region" description="Helical" evidence="8">
    <location>
        <begin position="6"/>
        <end position="26"/>
    </location>
</feature>
<dbReference type="PRINTS" id="PR00344">
    <property type="entry name" value="BCTRLSENSOR"/>
</dbReference>
<dbReference type="Pfam" id="PF00512">
    <property type="entry name" value="HisKA"/>
    <property type="match status" value="1"/>
</dbReference>
<feature type="transmembrane region" description="Helical" evidence="8">
    <location>
        <begin position="33"/>
        <end position="51"/>
    </location>
</feature>
<dbReference type="InterPro" id="IPR036097">
    <property type="entry name" value="HisK_dim/P_sf"/>
</dbReference>
<keyword evidence="10" id="KW-0067">ATP-binding</keyword>
<evidence type="ECO:0000259" key="9">
    <source>
        <dbReference type="PROSITE" id="PS50109"/>
    </source>
</evidence>
<keyword evidence="5" id="KW-0418">Kinase</keyword>
<reference evidence="11" key="1">
    <citation type="submission" date="2023-09" db="EMBL/GenBank/DDBJ databases">
        <authorList>
            <person name="Li S."/>
            <person name="Li X."/>
            <person name="Zhang C."/>
            <person name="Zhao Z."/>
        </authorList>
    </citation>
    <scope>NUCLEOTIDE SEQUENCE [LARGE SCALE GENOMIC DNA]</scope>
    <source>
        <strain evidence="11">SQ149</strain>
    </source>
</reference>
<keyword evidence="8" id="KW-0812">Transmembrane</keyword>
<comment type="catalytic activity">
    <reaction evidence="1">
        <text>ATP + protein L-histidine = ADP + protein N-phospho-L-histidine.</text>
        <dbReference type="EC" id="2.7.13.3"/>
    </reaction>
</comment>
<evidence type="ECO:0000256" key="1">
    <source>
        <dbReference type="ARBA" id="ARBA00000085"/>
    </source>
</evidence>
<dbReference type="PANTHER" id="PTHR45453:SF1">
    <property type="entry name" value="PHOSPHATE REGULON SENSOR PROTEIN PHOR"/>
    <property type="match status" value="1"/>
</dbReference>
<dbReference type="CDD" id="cd00082">
    <property type="entry name" value="HisKA"/>
    <property type="match status" value="1"/>
</dbReference>
<dbReference type="PANTHER" id="PTHR45453">
    <property type="entry name" value="PHOSPHATE REGULON SENSOR PROTEIN PHOR"/>
    <property type="match status" value="1"/>
</dbReference>
<dbReference type="EC" id="2.7.13.3" evidence="2"/>
<evidence type="ECO:0000256" key="4">
    <source>
        <dbReference type="ARBA" id="ARBA00022679"/>
    </source>
</evidence>
<name>A0ABY9TT53_9GAMM</name>
<feature type="transmembrane region" description="Helical" evidence="8">
    <location>
        <begin position="152"/>
        <end position="173"/>
    </location>
</feature>
<dbReference type="Pfam" id="PF02518">
    <property type="entry name" value="HATPase_c"/>
    <property type="match status" value="1"/>
</dbReference>
<evidence type="ECO:0000256" key="2">
    <source>
        <dbReference type="ARBA" id="ARBA00012438"/>
    </source>
</evidence>
<feature type="domain" description="Histidine kinase" evidence="9">
    <location>
        <begin position="230"/>
        <end position="446"/>
    </location>
</feature>
<accession>A0ABY9TT53</accession>
<dbReference type="SMART" id="SM00388">
    <property type="entry name" value="HisKA"/>
    <property type="match status" value="1"/>
</dbReference>
<evidence type="ECO:0000256" key="7">
    <source>
        <dbReference type="SAM" id="Coils"/>
    </source>
</evidence>
<dbReference type="InterPro" id="IPR004358">
    <property type="entry name" value="Sig_transdc_His_kin-like_C"/>
</dbReference>
<dbReference type="InterPro" id="IPR050351">
    <property type="entry name" value="BphY/WalK/GraS-like"/>
</dbReference>
<gene>
    <name evidence="10" type="ORF">RGQ13_12280</name>
</gene>
<protein>
    <recommendedName>
        <fullName evidence="2">histidine kinase</fullName>
        <ecNumber evidence="2">2.7.13.3</ecNumber>
    </recommendedName>
</protein>
<dbReference type="Gene3D" id="1.10.287.130">
    <property type="match status" value="1"/>
</dbReference>
<keyword evidence="7" id="KW-0175">Coiled coil</keyword>
<dbReference type="SUPFAM" id="SSF55874">
    <property type="entry name" value="ATPase domain of HSP90 chaperone/DNA topoisomerase II/histidine kinase"/>
    <property type="match status" value="1"/>
</dbReference>
<dbReference type="InterPro" id="IPR003661">
    <property type="entry name" value="HisK_dim/P_dom"/>
</dbReference>
<dbReference type="EMBL" id="CP134145">
    <property type="protein sequence ID" value="WNC70909.1"/>
    <property type="molecule type" value="Genomic_DNA"/>
</dbReference>
<dbReference type="Proteomes" id="UP001258994">
    <property type="component" value="Chromosome"/>
</dbReference>
<keyword evidence="11" id="KW-1185">Reference proteome</keyword>
<keyword evidence="4" id="KW-0808">Transferase</keyword>
<keyword evidence="6" id="KW-0902">Two-component regulatory system</keyword>
<dbReference type="GO" id="GO:0005524">
    <property type="term" value="F:ATP binding"/>
    <property type="evidence" value="ECO:0007669"/>
    <property type="project" value="UniProtKB-KW"/>
</dbReference>
<dbReference type="Gene3D" id="3.30.565.10">
    <property type="entry name" value="Histidine kinase-like ATPase, C-terminal domain"/>
    <property type="match status" value="1"/>
</dbReference>
<dbReference type="InterPro" id="IPR003594">
    <property type="entry name" value="HATPase_dom"/>
</dbReference>
<dbReference type="InterPro" id="IPR036890">
    <property type="entry name" value="HATPase_C_sf"/>
</dbReference>
<proteinExistence type="predicted"/>
<feature type="transmembrane region" description="Helical" evidence="8">
    <location>
        <begin position="117"/>
        <end position="140"/>
    </location>
</feature>
<evidence type="ECO:0000256" key="3">
    <source>
        <dbReference type="ARBA" id="ARBA00022553"/>
    </source>
</evidence>
<evidence type="ECO:0000256" key="5">
    <source>
        <dbReference type="ARBA" id="ARBA00022777"/>
    </source>
</evidence>
<evidence type="ECO:0000313" key="11">
    <source>
        <dbReference type="Proteomes" id="UP001258994"/>
    </source>
</evidence>
<dbReference type="SUPFAM" id="SSF47384">
    <property type="entry name" value="Homodimeric domain of signal transducing histidine kinase"/>
    <property type="match status" value="1"/>
</dbReference>
<organism evidence="10 11">
    <name type="scientific">Thalassotalea psychrophila</name>
    <dbReference type="NCBI Taxonomy" id="3065647"/>
    <lineage>
        <taxon>Bacteria</taxon>
        <taxon>Pseudomonadati</taxon>
        <taxon>Pseudomonadota</taxon>
        <taxon>Gammaproteobacteria</taxon>
        <taxon>Alteromonadales</taxon>
        <taxon>Colwelliaceae</taxon>
        <taxon>Thalassotalea</taxon>
    </lineage>
</organism>
<dbReference type="InterPro" id="IPR005467">
    <property type="entry name" value="His_kinase_dom"/>
</dbReference>
<keyword evidence="8" id="KW-1133">Transmembrane helix</keyword>
<evidence type="ECO:0000256" key="8">
    <source>
        <dbReference type="SAM" id="Phobius"/>
    </source>
</evidence>
<dbReference type="SMART" id="SM00387">
    <property type="entry name" value="HATPase_c"/>
    <property type="match status" value="1"/>
</dbReference>
<feature type="transmembrane region" description="Helical" evidence="8">
    <location>
        <begin position="93"/>
        <end position="111"/>
    </location>
</feature>
<dbReference type="PROSITE" id="PS50109">
    <property type="entry name" value="HIS_KIN"/>
    <property type="match status" value="1"/>
</dbReference>
<feature type="transmembrane region" description="Helical" evidence="8">
    <location>
        <begin position="63"/>
        <end position="81"/>
    </location>
</feature>
<feature type="transmembrane region" description="Helical" evidence="8">
    <location>
        <begin position="185"/>
        <end position="209"/>
    </location>
</feature>
<sequence>MDAIFFIELTLLITSSTLAIIFYTAWRTMGKQKYSLIWTITFLVIVLQRIFNLNKVSFDSHTLYWMIVCSLSVLSVVLGTWGHILRSQTKFNLNYLFGSCFIAILMTFYFTKIEHHVGLSMSIYVFYNSVILFLCGMIILKQPKKTMPAEMGASASYILLALMQALAGTLALMQGENNHESLKEMYIMVNFVTLPAAFIAMGLFVVFMLSSDLSEKLSQLMAQKNSMLANVTHDLRTPLANIKMQLEALEDGALEHSEKSYNSLQNKLGNLNHMVGDLYQLSLVESGSLVLNKQDIIINSLMRESIESFQPLASKAQLSINYIDSTEEKVTVNADAGRLFQTFNNLLKNSIRYTDPHGKINVSMSADNDDVTIVFEDTSPGVLDKDLEHLFDRLYRAENSKNLAKSGSGLGLYIVNSIITAHGGTVSAGHSNLGGLSVIVKLPKVTF</sequence>
<feature type="coiled-coil region" evidence="7">
    <location>
        <begin position="239"/>
        <end position="274"/>
    </location>
</feature>
<evidence type="ECO:0000256" key="6">
    <source>
        <dbReference type="ARBA" id="ARBA00023012"/>
    </source>
</evidence>